<organism evidence="2 3">
    <name type="scientific">Plectus sambesii</name>
    <dbReference type="NCBI Taxonomy" id="2011161"/>
    <lineage>
        <taxon>Eukaryota</taxon>
        <taxon>Metazoa</taxon>
        <taxon>Ecdysozoa</taxon>
        <taxon>Nematoda</taxon>
        <taxon>Chromadorea</taxon>
        <taxon>Plectida</taxon>
        <taxon>Plectina</taxon>
        <taxon>Plectoidea</taxon>
        <taxon>Plectidae</taxon>
        <taxon>Plectus</taxon>
    </lineage>
</organism>
<sequence length="88" mass="9945">MDAIADIPELQERQRSFNDSQLERYPSTSEFQRESNVSNKSVRQQYDPHKLTNDTRQLGLIVARGTAITVVAPNDGIEQIANPFIQAD</sequence>
<protein>
    <submittedName>
        <fullName evidence="3">Uncharacterized protein</fullName>
    </submittedName>
</protein>
<dbReference type="AlphaFoldDB" id="A0A914UNA7"/>
<feature type="region of interest" description="Disordered" evidence="1">
    <location>
        <begin position="1"/>
        <end position="44"/>
    </location>
</feature>
<evidence type="ECO:0000313" key="2">
    <source>
        <dbReference type="Proteomes" id="UP000887566"/>
    </source>
</evidence>
<reference evidence="3" key="1">
    <citation type="submission" date="2022-11" db="UniProtKB">
        <authorList>
            <consortium name="WormBaseParasite"/>
        </authorList>
    </citation>
    <scope>IDENTIFICATION</scope>
</reference>
<keyword evidence="2" id="KW-1185">Reference proteome</keyword>
<dbReference type="WBParaSite" id="PSAMB.scaffold11116size3583.g33897.t1">
    <property type="protein sequence ID" value="PSAMB.scaffold11116size3583.g33897.t1"/>
    <property type="gene ID" value="PSAMB.scaffold11116size3583.g33897"/>
</dbReference>
<proteinExistence type="predicted"/>
<dbReference type="Gene3D" id="2.30.30.100">
    <property type="match status" value="1"/>
</dbReference>
<accession>A0A914UNA7</accession>
<evidence type="ECO:0000313" key="3">
    <source>
        <dbReference type="WBParaSite" id="PSAMB.scaffold11116size3583.g33897.t1"/>
    </source>
</evidence>
<dbReference type="Proteomes" id="UP000887566">
    <property type="component" value="Unplaced"/>
</dbReference>
<name>A0A914UNA7_9BILA</name>
<evidence type="ECO:0000256" key="1">
    <source>
        <dbReference type="SAM" id="MobiDB-lite"/>
    </source>
</evidence>
<feature type="compositionally biased region" description="Polar residues" evidence="1">
    <location>
        <begin position="26"/>
        <end position="44"/>
    </location>
</feature>